<comment type="caution">
    <text evidence="2">The sequence shown here is derived from an EMBL/GenBank/DDBJ whole genome shotgun (WGS) entry which is preliminary data.</text>
</comment>
<accession>A0A974GWC2</accession>
<dbReference type="AlphaFoldDB" id="A0A974GWC2"/>
<keyword evidence="1" id="KW-0812">Transmembrane</keyword>
<dbReference type="Proteomes" id="UP000611629">
    <property type="component" value="Unassembled WGS sequence"/>
</dbReference>
<keyword evidence="1" id="KW-0472">Membrane</keyword>
<dbReference type="RefSeq" id="WP_179237991.1">
    <property type="nucleotide sequence ID" value="NZ_JACBNQ010000008.1"/>
</dbReference>
<proteinExistence type="predicted"/>
<name>A0A974GWC2_SEDHY</name>
<keyword evidence="1" id="KW-1133">Transmembrane helix</keyword>
<keyword evidence="3" id="KW-1185">Reference proteome</keyword>
<gene>
    <name evidence="2" type="ORF">HZF24_09035</name>
</gene>
<reference evidence="2" key="1">
    <citation type="submission" date="2020-07" db="EMBL/GenBank/DDBJ databases">
        <title>Genomic analysis of a strain of Sedimentibacter Hydroxybenzoicus DSM7310.</title>
        <authorList>
            <person name="Ma S."/>
        </authorList>
    </citation>
    <scope>NUCLEOTIDE SEQUENCE</scope>
    <source>
        <strain evidence="2">DSM 7310</strain>
    </source>
</reference>
<organism evidence="2 3">
    <name type="scientific">Sedimentibacter hydroxybenzoicus DSM 7310</name>
    <dbReference type="NCBI Taxonomy" id="1123245"/>
    <lineage>
        <taxon>Bacteria</taxon>
        <taxon>Bacillati</taxon>
        <taxon>Bacillota</taxon>
        <taxon>Tissierellia</taxon>
        <taxon>Sedimentibacter</taxon>
    </lineage>
</organism>
<evidence type="ECO:0000313" key="2">
    <source>
        <dbReference type="EMBL" id="NYB74288.1"/>
    </source>
</evidence>
<evidence type="ECO:0008006" key="4">
    <source>
        <dbReference type="Google" id="ProtNLM"/>
    </source>
</evidence>
<evidence type="ECO:0000313" key="3">
    <source>
        <dbReference type="Proteomes" id="UP000611629"/>
    </source>
</evidence>
<evidence type="ECO:0000256" key="1">
    <source>
        <dbReference type="SAM" id="Phobius"/>
    </source>
</evidence>
<protein>
    <recommendedName>
        <fullName evidence="4">Type 4 fimbrial biogenesis protein PilX N-terminal domain-containing protein</fullName>
    </recommendedName>
</protein>
<feature type="transmembrane region" description="Helical" evidence="1">
    <location>
        <begin position="9"/>
        <end position="32"/>
    </location>
</feature>
<sequence>MLNKNKGSILILMVIIIAIISSISLTTLSIAVSQYQIKKTNSNIKRAFYLSEDGINSASLRACDLICRACADSANKTDEYVELYPDDIAVAESLFKNNYKLYVINRAASTINNGGNPSIKIINYNDLFFMDEKLTLHVKSTYVSDAGIEKSLNVNLVILIPCYADIKAGILDFSELFHLSSFDL</sequence>
<dbReference type="EMBL" id="JACBNQ010000008">
    <property type="protein sequence ID" value="NYB74288.1"/>
    <property type="molecule type" value="Genomic_DNA"/>
</dbReference>